<dbReference type="Proteomes" id="UP000243686">
    <property type="component" value="Unassembled WGS sequence"/>
</dbReference>
<evidence type="ECO:0000313" key="2">
    <source>
        <dbReference type="EMBL" id="OON22224.1"/>
    </source>
</evidence>
<evidence type="ECO:0000313" key="3">
    <source>
        <dbReference type="Proteomes" id="UP000243686"/>
    </source>
</evidence>
<dbReference type="AlphaFoldDB" id="A0A1S8X684"/>
<protein>
    <submittedName>
        <fullName evidence="2">Uncharacterized protein</fullName>
    </submittedName>
</protein>
<gene>
    <name evidence="2" type="ORF">X801_01874</name>
</gene>
<name>A0A1S8X684_OPIVI</name>
<reference evidence="2 3" key="1">
    <citation type="submission" date="2015-03" db="EMBL/GenBank/DDBJ databases">
        <title>Draft genome of the nematode, Opisthorchis viverrini.</title>
        <authorList>
            <person name="Mitreva M."/>
        </authorList>
    </citation>
    <scope>NUCLEOTIDE SEQUENCE [LARGE SCALE GENOMIC DNA]</scope>
    <source>
        <strain evidence="2">Khon Kaen</strain>
    </source>
</reference>
<organism evidence="2 3">
    <name type="scientific">Opisthorchis viverrini</name>
    <name type="common">Southeast Asian liver fluke</name>
    <dbReference type="NCBI Taxonomy" id="6198"/>
    <lineage>
        <taxon>Eukaryota</taxon>
        <taxon>Metazoa</taxon>
        <taxon>Spiralia</taxon>
        <taxon>Lophotrochozoa</taxon>
        <taxon>Platyhelminthes</taxon>
        <taxon>Trematoda</taxon>
        <taxon>Digenea</taxon>
        <taxon>Opisthorchiida</taxon>
        <taxon>Opisthorchiata</taxon>
        <taxon>Opisthorchiidae</taxon>
        <taxon>Opisthorchis</taxon>
    </lineage>
</organism>
<feature type="compositionally biased region" description="Basic and acidic residues" evidence="1">
    <location>
        <begin position="34"/>
        <end position="44"/>
    </location>
</feature>
<feature type="region of interest" description="Disordered" evidence="1">
    <location>
        <begin position="12"/>
        <end position="106"/>
    </location>
</feature>
<feature type="compositionally biased region" description="Basic and acidic residues" evidence="1">
    <location>
        <begin position="12"/>
        <end position="24"/>
    </location>
</feature>
<sequence>MFYCNCCLSKAVDEHDPTPKEEHSPVAPSFLDSGIERTGSERSDFVTNEPYHSPTPASTALREKDLPQTPPESSSEDDFPAQPEKSTELQRRSSLRSAASGQSRSKRHPDVLITFEILRFSSLLSSSLMLSCSELSHAFIAISRLLLKGGS</sequence>
<dbReference type="EMBL" id="KV891845">
    <property type="protein sequence ID" value="OON22224.1"/>
    <property type="molecule type" value="Genomic_DNA"/>
</dbReference>
<keyword evidence="3" id="KW-1185">Reference proteome</keyword>
<accession>A0A1S8X684</accession>
<evidence type="ECO:0000256" key="1">
    <source>
        <dbReference type="SAM" id="MobiDB-lite"/>
    </source>
</evidence>
<proteinExistence type="predicted"/>